<dbReference type="RefSeq" id="WP_278006035.1">
    <property type="nucleotide sequence ID" value="NZ_JARSBN010000006.1"/>
</dbReference>
<dbReference type="Proteomes" id="UP001529085">
    <property type="component" value="Unassembled WGS sequence"/>
</dbReference>
<dbReference type="InterPro" id="IPR025348">
    <property type="entry name" value="DUF4252"/>
</dbReference>
<feature type="signal peptide" evidence="1">
    <location>
        <begin position="1"/>
        <end position="22"/>
    </location>
</feature>
<name>A0ABT6G3H6_9FLAO</name>
<feature type="chain" id="PRO_5046390388" evidence="1">
    <location>
        <begin position="23"/>
        <end position="181"/>
    </location>
</feature>
<accession>A0ABT6G3H6</accession>
<dbReference type="EMBL" id="JARSBN010000006">
    <property type="protein sequence ID" value="MDG4716592.1"/>
    <property type="molecule type" value="Genomic_DNA"/>
</dbReference>
<gene>
    <name evidence="2" type="ORF">P7122_11965</name>
</gene>
<dbReference type="Pfam" id="PF14060">
    <property type="entry name" value="DUF4252"/>
    <property type="match status" value="1"/>
</dbReference>
<keyword evidence="1" id="KW-0732">Signal</keyword>
<comment type="caution">
    <text evidence="2">The sequence shown here is derived from an EMBL/GenBank/DDBJ whole genome shotgun (WGS) entry which is preliminary data.</text>
</comment>
<protein>
    <submittedName>
        <fullName evidence="2">DUF4252 domain-containing protein</fullName>
    </submittedName>
</protein>
<proteinExistence type="predicted"/>
<keyword evidence="3" id="KW-1185">Reference proteome</keyword>
<sequence>MIQSIKKSIVMLLLVVAYTSCNQGPTLQTYFVDNQVKPGFLSVDAPISLLNIEEVNLTEEQKEAYESIDKLNILAYRLDNSNMAEYDVELANVKTILKNPKYEELMRGGNSVDGRFMVMFIGDVDNVDELILFGNAKDKGFVVARVLGNDMNAGKIMSLQSVLKDMDFENANLKGITDFIK</sequence>
<evidence type="ECO:0000313" key="3">
    <source>
        <dbReference type="Proteomes" id="UP001529085"/>
    </source>
</evidence>
<evidence type="ECO:0000256" key="1">
    <source>
        <dbReference type="SAM" id="SignalP"/>
    </source>
</evidence>
<organism evidence="2 3">
    <name type="scientific">Winogradskyella marincola</name>
    <dbReference type="NCBI Taxonomy" id="3037795"/>
    <lineage>
        <taxon>Bacteria</taxon>
        <taxon>Pseudomonadati</taxon>
        <taxon>Bacteroidota</taxon>
        <taxon>Flavobacteriia</taxon>
        <taxon>Flavobacteriales</taxon>
        <taxon>Flavobacteriaceae</taxon>
        <taxon>Winogradskyella</taxon>
    </lineage>
</organism>
<reference evidence="2 3" key="1">
    <citation type="submission" date="2023-03" db="EMBL/GenBank/DDBJ databases">
        <title>Strain YYF002 represents a novel species in the genus Winogradskyella isolated from seawater.</title>
        <authorList>
            <person name="Fu Z.-Y."/>
        </authorList>
    </citation>
    <scope>NUCLEOTIDE SEQUENCE [LARGE SCALE GENOMIC DNA]</scope>
    <source>
        <strain evidence="2 3">YYF002</strain>
    </source>
</reference>
<evidence type="ECO:0000313" key="2">
    <source>
        <dbReference type="EMBL" id="MDG4716592.1"/>
    </source>
</evidence>